<keyword evidence="2" id="KW-1185">Reference proteome</keyword>
<evidence type="ECO:0000313" key="2">
    <source>
        <dbReference type="Proteomes" id="UP000789901"/>
    </source>
</evidence>
<reference evidence="1 2" key="1">
    <citation type="submission" date="2021-06" db="EMBL/GenBank/DDBJ databases">
        <authorList>
            <person name="Kallberg Y."/>
            <person name="Tangrot J."/>
            <person name="Rosling A."/>
        </authorList>
    </citation>
    <scope>NUCLEOTIDE SEQUENCE [LARGE SCALE GENOMIC DNA]</scope>
    <source>
        <strain evidence="1 2">120-4 pot B 10/14</strain>
    </source>
</reference>
<protein>
    <submittedName>
        <fullName evidence="1">5548_t:CDS:1</fullName>
    </submittedName>
</protein>
<accession>A0ABN7V2G3</accession>
<sequence>MAMTPSGWCNDCEIYSITLKRYEKLVQQKIQQLADIEEEDILVQEKIRLTRQDIRNIQTHETRNKSEMQDFIEHVPQNEDSIFMDDNDVDELLRGTSNTLQVPPPTKSYKPMVPAAFISNIPRSISQESLRETLEREFGKVLGLTVWEYHENAHSPEDLYVKPKVRARHKSRANSIKPYNWNVFFTPNILK</sequence>
<dbReference type="Proteomes" id="UP000789901">
    <property type="component" value="Unassembled WGS sequence"/>
</dbReference>
<name>A0ABN7V2G3_GIGMA</name>
<proteinExistence type="predicted"/>
<evidence type="ECO:0000313" key="1">
    <source>
        <dbReference type="EMBL" id="CAG8720612.1"/>
    </source>
</evidence>
<organism evidence="1 2">
    <name type="scientific">Gigaspora margarita</name>
    <dbReference type="NCBI Taxonomy" id="4874"/>
    <lineage>
        <taxon>Eukaryota</taxon>
        <taxon>Fungi</taxon>
        <taxon>Fungi incertae sedis</taxon>
        <taxon>Mucoromycota</taxon>
        <taxon>Glomeromycotina</taxon>
        <taxon>Glomeromycetes</taxon>
        <taxon>Diversisporales</taxon>
        <taxon>Gigasporaceae</taxon>
        <taxon>Gigaspora</taxon>
    </lineage>
</organism>
<dbReference type="EMBL" id="CAJVQB010008579">
    <property type="protein sequence ID" value="CAG8720612.1"/>
    <property type="molecule type" value="Genomic_DNA"/>
</dbReference>
<gene>
    <name evidence="1" type="ORF">GMARGA_LOCUS13488</name>
</gene>
<comment type="caution">
    <text evidence="1">The sequence shown here is derived from an EMBL/GenBank/DDBJ whole genome shotgun (WGS) entry which is preliminary data.</text>
</comment>